<dbReference type="Proteomes" id="UP001213972">
    <property type="component" value="Chromosome"/>
</dbReference>
<sequence length="137" mass="13512">MSTTPVERFAAVALVLEGLALFVLAGWEIVALVTGDTDSVSSSTALIVLTAIGAVALMAFGAAVWRGGSWGRSGGIVAQLLALAVAVGALSGENPQPAFALAVAVPAIAVLTALVASARAAGRRLRAGEAAGSDVEE</sequence>
<evidence type="ECO:0000313" key="3">
    <source>
        <dbReference type="Proteomes" id="UP001213972"/>
    </source>
</evidence>
<feature type="transmembrane region" description="Helical" evidence="1">
    <location>
        <begin position="76"/>
        <end position="92"/>
    </location>
</feature>
<dbReference type="AlphaFoldDB" id="A0AAJ5W0H2"/>
<accession>A0AAJ5W0H2</accession>
<keyword evidence="1" id="KW-0472">Membrane</keyword>
<reference evidence="2" key="1">
    <citation type="submission" date="2023-03" db="EMBL/GenBank/DDBJ databases">
        <title>Andean soil-derived lignocellulolytic bacterial consortium as a source of novel taxa and putative plastic-active enzymes.</title>
        <authorList>
            <person name="Diaz-Garcia L."/>
            <person name="Chuvochina M."/>
            <person name="Feuerriegel G."/>
            <person name="Bunk B."/>
            <person name="Sproer C."/>
            <person name="Streit W.R."/>
            <person name="Rodriguez L.M."/>
            <person name="Overmann J."/>
            <person name="Jimenez D.J."/>
        </authorList>
    </citation>
    <scope>NUCLEOTIDE SEQUENCE</scope>
    <source>
        <strain evidence="2">MAG 4610</strain>
    </source>
</reference>
<keyword evidence="2" id="KW-0418">Kinase</keyword>
<evidence type="ECO:0000313" key="2">
    <source>
        <dbReference type="EMBL" id="WEK13841.1"/>
    </source>
</evidence>
<gene>
    <name evidence="2" type="ORF">P0Y48_01095</name>
</gene>
<keyword evidence="2" id="KW-0808">Transferase</keyword>
<keyword evidence="1" id="KW-0812">Transmembrane</keyword>
<proteinExistence type="predicted"/>
<name>A0AAJ5W0H2_9MICO</name>
<organism evidence="2 3">
    <name type="scientific">Candidatus Microbacterium phytovorans</name>
    <dbReference type="NCBI Taxonomy" id="3121374"/>
    <lineage>
        <taxon>Bacteria</taxon>
        <taxon>Bacillati</taxon>
        <taxon>Actinomycetota</taxon>
        <taxon>Actinomycetes</taxon>
        <taxon>Micrococcales</taxon>
        <taxon>Microbacteriaceae</taxon>
        <taxon>Microbacterium</taxon>
    </lineage>
</organism>
<feature type="transmembrane region" description="Helical" evidence="1">
    <location>
        <begin position="45"/>
        <end position="64"/>
    </location>
</feature>
<dbReference type="EMBL" id="CP119321">
    <property type="protein sequence ID" value="WEK13841.1"/>
    <property type="molecule type" value="Genomic_DNA"/>
</dbReference>
<feature type="transmembrane region" description="Helical" evidence="1">
    <location>
        <begin position="98"/>
        <end position="116"/>
    </location>
</feature>
<feature type="transmembrane region" description="Helical" evidence="1">
    <location>
        <begin position="12"/>
        <end position="33"/>
    </location>
</feature>
<protein>
    <submittedName>
        <fullName evidence="2">Histidine kinase</fullName>
    </submittedName>
</protein>
<evidence type="ECO:0000256" key="1">
    <source>
        <dbReference type="SAM" id="Phobius"/>
    </source>
</evidence>
<keyword evidence="1" id="KW-1133">Transmembrane helix</keyword>
<dbReference type="GO" id="GO:0016301">
    <property type="term" value="F:kinase activity"/>
    <property type="evidence" value="ECO:0007669"/>
    <property type="project" value="UniProtKB-KW"/>
</dbReference>